<feature type="compositionally biased region" description="Low complexity" evidence="1">
    <location>
        <begin position="282"/>
        <end position="297"/>
    </location>
</feature>
<dbReference type="AlphaFoldDB" id="A0A4Y9Y029"/>
<evidence type="ECO:0000313" key="3">
    <source>
        <dbReference type="Proteomes" id="UP000298390"/>
    </source>
</evidence>
<feature type="region of interest" description="Disordered" evidence="1">
    <location>
        <begin position="26"/>
        <end position="112"/>
    </location>
</feature>
<accession>A0A4Y9Y029</accession>
<name>A0A4Y9Y029_9APHY</name>
<protein>
    <submittedName>
        <fullName evidence="2">Uncharacterized protein</fullName>
    </submittedName>
</protein>
<evidence type="ECO:0000313" key="2">
    <source>
        <dbReference type="EMBL" id="TFY55402.1"/>
    </source>
</evidence>
<feature type="compositionally biased region" description="Basic and acidic residues" evidence="1">
    <location>
        <begin position="245"/>
        <end position="257"/>
    </location>
</feature>
<dbReference type="STRING" id="34475.A0A4Y9Y029"/>
<sequence>GGAREKENIEPLPVIATVAERIAMSAPAAASGPSVLGKRPSGDDEDDDVQPPKRAKLDLPAAPLLDPGLLLKKSEDEPLRTSVFFQDVPSTPKRPKTPHSTSEPRTRKRKGVFMEAVEVPTYKEVLRREEAQRRRISLYASLPRRAASSVARQSATSSKPAESGMRRTHSAVKATEANVAESERDELPETPTKKRKSRGAVINGNAEAGTAGPSSSMSSSLRALRKAPVLGSDDSILHATPSKLLPKEHSSSDDDPRLGQVNPVGLSSPALRRVKAQAVDLSDPPSSDDSVMSNSPSRDLVKRRIARLPGSVDRRKTLDPSPLKTRMVAVIDLTRDDD</sequence>
<dbReference type="EMBL" id="SEKV01000594">
    <property type="protein sequence ID" value="TFY55402.1"/>
    <property type="molecule type" value="Genomic_DNA"/>
</dbReference>
<dbReference type="Proteomes" id="UP000298390">
    <property type="component" value="Unassembled WGS sequence"/>
</dbReference>
<gene>
    <name evidence="2" type="ORF">EVJ58_g8273</name>
</gene>
<feature type="non-terminal residue" evidence="2">
    <location>
        <position position="1"/>
    </location>
</feature>
<reference evidence="2 3" key="1">
    <citation type="submission" date="2019-01" db="EMBL/GenBank/DDBJ databases">
        <title>Genome sequencing of the rare red list fungi Fomitopsis rosea.</title>
        <authorList>
            <person name="Buettner E."/>
            <person name="Kellner H."/>
        </authorList>
    </citation>
    <scope>NUCLEOTIDE SEQUENCE [LARGE SCALE GENOMIC DNA]</scope>
    <source>
        <strain evidence="2 3">DSM 105464</strain>
    </source>
</reference>
<proteinExistence type="predicted"/>
<feature type="region of interest" description="Disordered" evidence="1">
    <location>
        <begin position="139"/>
        <end position="320"/>
    </location>
</feature>
<feature type="compositionally biased region" description="Low complexity" evidence="1">
    <location>
        <begin position="58"/>
        <end position="71"/>
    </location>
</feature>
<comment type="caution">
    <text evidence="2">The sequence shown here is derived from an EMBL/GenBank/DDBJ whole genome shotgun (WGS) entry which is preliminary data.</text>
</comment>
<organism evidence="2 3">
    <name type="scientific">Rhodofomes roseus</name>
    <dbReference type="NCBI Taxonomy" id="34475"/>
    <lineage>
        <taxon>Eukaryota</taxon>
        <taxon>Fungi</taxon>
        <taxon>Dikarya</taxon>
        <taxon>Basidiomycota</taxon>
        <taxon>Agaricomycotina</taxon>
        <taxon>Agaricomycetes</taxon>
        <taxon>Polyporales</taxon>
        <taxon>Rhodofomes</taxon>
    </lineage>
</organism>
<evidence type="ECO:0000256" key="1">
    <source>
        <dbReference type="SAM" id="MobiDB-lite"/>
    </source>
</evidence>
<feature type="compositionally biased region" description="Low complexity" evidence="1">
    <location>
        <begin position="144"/>
        <end position="158"/>
    </location>
</feature>